<evidence type="ECO:0000256" key="1">
    <source>
        <dbReference type="SAM" id="Phobius"/>
    </source>
</evidence>
<organism evidence="3 4">
    <name type="scientific">Synechocystis salina LEGE 00031</name>
    <dbReference type="NCBI Taxonomy" id="1828736"/>
    <lineage>
        <taxon>Bacteria</taxon>
        <taxon>Bacillati</taxon>
        <taxon>Cyanobacteriota</taxon>
        <taxon>Cyanophyceae</taxon>
        <taxon>Synechococcales</taxon>
        <taxon>Merismopediaceae</taxon>
        <taxon>Synechocystis</taxon>
    </lineage>
</organism>
<protein>
    <submittedName>
        <fullName evidence="3">RMD1 family protein</fullName>
    </submittedName>
</protein>
<dbReference type="Pfam" id="PF02582">
    <property type="entry name" value="DUF155"/>
    <property type="match status" value="1"/>
</dbReference>
<evidence type="ECO:0000313" key="4">
    <source>
        <dbReference type="Proteomes" id="UP000658720"/>
    </source>
</evidence>
<dbReference type="PANTHER" id="PTHR16255:SF1">
    <property type="entry name" value="REQUIRED FOR MEIOTIC NUCLEAR DIVISION PROTEIN 1 HOMOLOG"/>
    <property type="match status" value="1"/>
</dbReference>
<accession>A0ABR9VQ23</accession>
<feature type="domain" description="DUF155" evidence="2">
    <location>
        <begin position="69"/>
        <end position="236"/>
    </location>
</feature>
<name>A0ABR9VQ23_9SYNC</name>
<sequence length="283" mass="32525">MTLSPDLMPINTESQTLISSTDLDWTSKESILTRAYLIGERIAIKNIEVQDPLATNPLILRTGTDGCAVLLRYGVVVIFNCTESEELEFLHQINPHVQESFPEKLLEVLPMIIRPNVKERLESGYLSLQECTTERLQIIAEALGKSIVLDYYEREVSNLFDKIKPFTTAIQGKNPRPPKEKELLGYIGGLLLIEQKVFGIVEVGEKPDPIWDFPELDRLYLRLEDEYELRERWLALEKKLTLISRTMETALAILQRDSSHRVEWYIVILIVIEIILAVYSLLN</sequence>
<gene>
    <name evidence="3" type="ORF">IQ217_06175</name>
</gene>
<keyword evidence="4" id="KW-1185">Reference proteome</keyword>
<dbReference type="EMBL" id="JADEVV010000013">
    <property type="protein sequence ID" value="MBE9253453.1"/>
    <property type="molecule type" value="Genomic_DNA"/>
</dbReference>
<dbReference type="RefSeq" id="WP_194019293.1">
    <property type="nucleotide sequence ID" value="NZ_JADEVV010000013.1"/>
</dbReference>
<keyword evidence="1" id="KW-0472">Membrane</keyword>
<comment type="caution">
    <text evidence="3">The sequence shown here is derived from an EMBL/GenBank/DDBJ whole genome shotgun (WGS) entry which is preliminary data.</text>
</comment>
<feature type="transmembrane region" description="Helical" evidence="1">
    <location>
        <begin position="264"/>
        <end position="282"/>
    </location>
</feature>
<proteinExistence type="predicted"/>
<reference evidence="3 4" key="1">
    <citation type="submission" date="2020-10" db="EMBL/GenBank/DDBJ databases">
        <authorList>
            <person name="Castelo-Branco R."/>
            <person name="Eusebio N."/>
            <person name="Adriana R."/>
            <person name="Vieira A."/>
            <person name="Brugerolle De Fraissinette N."/>
            <person name="Rezende De Castro R."/>
            <person name="Schneider M.P."/>
            <person name="Vasconcelos V."/>
            <person name="Leao P.N."/>
        </authorList>
    </citation>
    <scope>NUCLEOTIDE SEQUENCE [LARGE SCALE GENOMIC DNA]</scope>
    <source>
        <strain evidence="3 4">LEGE 00031</strain>
    </source>
</reference>
<keyword evidence="1" id="KW-0812">Transmembrane</keyword>
<dbReference type="InterPro" id="IPR051624">
    <property type="entry name" value="RMD1/Sad1-interacting"/>
</dbReference>
<evidence type="ECO:0000259" key="2">
    <source>
        <dbReference type="Pfam" id="PF02582"/>
    </source>
</evidence>
<dbReference type="InterPro" id="IPR003734">
    <property type="entry name" value="DUF155"/>
</dbReference>
<keyword evidence="1" id="KW-1133">Transmembrane helix</keyword>
<evidence type="ECO:0000313" key="3">
    <source>
        <dbReference type="EMBL" id="MBE9253453.1"/>
    </source>
</evidence>
<dbReference type="Proteomes" id="UP000658720">
    <property type="component" value="Unassembled WGS sequence"/>
</dbReference>
<dbReference type="PANTHER" id="PTHR16255">
    <property type="entry name" value="REQUIRED FOR MEIOTIC NUCLEAR DIVISION PROTEIN 1 HOMOLOG"/>
    <property type="match status" value="1"/>
</dbReference>